<protein>
    <submittedName>
        <fullName evidence="1">Uncharacterized protein</fullName>
    </submittedName>
</protein>
<organism evidence="1 2">
    <name type="scientific">Arabis nemorensis</name>
    <dbReference type="NCBI Taxonomy" id="586526"/>
    <lineage>
        <taxon>Eukaryota</taxon>
        <taxon>Viridiplantae</taxon>
        <taxon>Streptophyta</taxon>
        <taxon>Embryophyta</taxon>
        <taxon>Tracheophyta</taxon>
        <taxon>Spermatophyta</taxon>
        <taxon>Magnoliopsida</taxon>
        <taxon>eudicotyledons</taxon>
        <taxon>Gunneridae</taxon>
        <taxon>Pentapetalae</taxon>
        <taxon>rosids</taxon>
        <taxon>malvids</taxon>
        <taxon>Brassicales</taxon>
        <taxon>Brassicaceae</taxon>
        <taxon>Arabideae</taxon>
        <taxon>Arabis</taxon>
    </lineage>
</organism>
<accession>A0A565BFS9</accession>
<dbReference type="Proteomes" id="UP000489600">
    <property type="component" value="Unassembled WGS sequence"/>
</dbReference>
<reference evidence="1" key="1">
    <citation type="submission" date="2019-07" db="EMBL/GenBank/DDBJ databases">
        <authorList>
            <person name="Dittberner H."/>
        </authorList>
    </citation>
    <scope>NUCLEOTIDE SEQUENCE [LARGE SCALE GENOMIC DNA]</scope>
</reference>
<dbReference type="OrthoDB" id="72892at2759"/>
<evidence type="ECO:0000313" key="1">
    <source>
        <dbReference type="EMBL" id="VVB00481.1"/>
    </source>
</evidence>
<dbReference type="EMBL" id="CABITT030000004">
    <property type="protein sequence ID" value="VVB00481.1"/>
    <property type="molecule type" value="Genomic_DNA"/>
</dbReference>
<gene>
    <name evidence="1" type="ORF">ANE_LOCUS10925</name>
</gene>
<evidence type="ECO:0000313" key="2">
    <source>
        <dbReference type="Proteomes" id="UP000489600"/>
    </source>
</evidence>
<comment type="caution">
    <text evidence="1">The sequence shown here is derived from an EMBL/GenBank/DDBJ whole genome shotgun (WGS) entry which is preliminary data.</text>
</comment>
<sequence length="96" mass="10854">MKSLLYSGFDAAKEFSKLLKGETGGHLLRLYFNSSPDLPVELLEAWKLRRGLSCIFPLIKMILNHPEGISRSTEIGRAIDEFCGLLEKNSMTFAQY</sequence>
<keyword evidence="2" id="KW-1185">Reference proteome</keyword>
<proteinExistence type="predicted"/>
<name>A0A565BFS9_9BRAS</name>
<dbReference type="AlphaFoldDB" id="A0A565BFS9"/>